<dbReference type="InterPro" id="IPR050904">
    <property type="entry name" value="Adhesion/Biosynth-related"/>
</dbReference>
<dbReference type="Gene3D" id="2.30.180.10">
    <property type="entry name" value="FAS1 domain"/>
    <property type="match status" value="1"/>
</dbReference>
<evidence type="ECO:0000259" key="3">
    <source>
        <dbReference type="PROSITE" id="PS50213"/>
    </source>
</evidence>
<evidence type="ECO:0000256" key="1">
    <source>
        <dbReference type="SAM" id="MobiDB-lite"/>
    </source>
</evidence>
<evidence type="ECO:0000313" key="4">
    <source>
        <dbReference type="EMBL" id="MFC3986364.1"/>
    </source>
</evidence>
<dbReference type="RefSeq" id="WP_386196557.1">
    <property type="nucleotide sequence ID" value="NZ_JBHSBC010000054.1"/>
</dbReference>
<keyword evidence="5" id="KW-1185">Reference proteome</keyword>
<organism evidence="4 5">
    <name type="scientific">Streptosporangium jomthongense</name>
    <dbReference type="NCBI Taxonomy" id="1193683"/>
    <lineage>
        <taxon>Bacteria</taxon>
        <taxon>Bacillati</taxon>
        <taxon>Actinomycetota</taxon>
        <taxon>Actinomycetes</taxon>
        <taxon>Streptosporangiales</taxon>
        <taxon>Streptosporangiaceae</taxon>
        <taxon>Streptosporangium</taxon>
    </lineage>
</organism>
<accession>A0ABV8FDF4</accession>
<keyword evidence="2" id="KW-0732">Signal</keyword>
<name>A0ABV8FDF4_9ACTN</name>
<dbReference type="SMART" id="SM00554">
    <property type="entry name" value="FAS1"/>
    <property type="match status" value="1"/>
</dbReference>
<dbReference type="PANTHER" id="PTHR10900:SF77">
    <property type="entry name" value="FI19380P1"/>
    <property type="match status" value="1"/>
</dbReference>
<dbReference type="Pfam" id="PF02469">
    <property type="entry name" value="Fasciclin"/>
    <property type="match status" value="1"/>
</dbReference>
<dbReference type="InterPro" id="IPR036378">
    <property type="entry name" value="FAS1_dom_sf"/>
</dbReference>
<comment type="caution">
    <text evidence="4">The sequence shown here is derived from an EMBL/GenBank/DDBJ whole genome shotgun (WGS) entry which is preliminary data.</text>
</comment>
<dbReference type="InterPro" id="IPR000782">
    <property type="entry name" value="FAS1_domain"/>
</dbReference>
<feature type="signal peptide" evidence="2">
    <location>
        <begin position="1"/>
        <end position="26"/>
    </location>
</feature>
<gene>
    <name evidence="4" type="ORF">ACFOYY_39975</name>
</gene>
<protein>
    <submittedName>
        <fullName evidence="4">Fasciclin domain-containing protein</fullName>
    </submittedName>
</protein>
<dbReference type="SUPFAM" id="SSF82153">
    <property type="entry name" value="FAS1 domain"/>
    <property type="match status" value="1"/>
</dbReference>
<proteinExistence type="predicted"/>
<feature type="region of interest" description="Disordered" evidence="1">
    <location>
        <begin position="32"/>
        <end position="93"/>
    </location>
</feature>
<sequence length="231" mass="23517">MKSSLLAAALAAVALAALPVAAQASAAGSVLTFTPAPEPEPSEMVPVEPSGAPSEGPSEGASEGPSEGPSEGAAAVPFGPGCRKLPETGPGSPVEIAKEKVATAVEQSPLLSQLAEALKKSELVEQLNSSEGVTVFAPTNEAFSALPQDVKDKLKADPAQLKKVLTYHVVSGKVKPSELQSGSLETLEGGKLTVKQENGEYTVNDAKVVCGNLPTANAVIYLIDKVLTPPQ</sequence>
<dbReference type="PROSITE" id="PS50213">
    <property type="entry name" value="FAS1"/>
    <property type="match status" value="1"/>
</dbReference>
<dbReference type="PANTHER" id="PTHR10900">
    <property type="entry name" value="PERIOSTIN-RELATED"/>
    <property type="match status" value="1"/>
</dbReference>
<dbReference type="EMBL" id="JBHSBC010000054">
    <property type="protein sequence ID" value="MFC3986364.1"/>
    <property type="molecule type" value="Genomic_DNA"/>
</dbReference>
<evidence type="ECO:0000313" key="5">
    <source>
        <dbReference type="Proteomes" id="UP001595698"/>
    </source>
</evidence>
<feature type="chain" id="PRO_5045848998" evidence="2">
    <location>
        <begin position="27"/>
        <end position="231"/>
    </location>
</feature>
<dbReference type="Proteomes" id="UP001595698">
    <property type="component" value="Unassembled WGS sequence"/>
</dbReference>
<reference evidence="5" key="1">
    <citation type="journal article" date="2019" name="Int. J. Syst. Evol. Microbiol.">
        <title>The Global Catalogue of Microorganisms (GCM) 10K type strain sequencing project: providing services to taxonomists for standard genome sequencing and annotation.</title>
        <authorList>
            <consortium name="The Broad Institute Genomics Platform"/>
            <consortium name="The Broad Institute Genome Sequencing Center for Infectious Disease"/>
            <person name="Wu L."/>
            <person name="Ma J."/>
        </authorList>
    </citation>
    <scope>NUCLEOTIDE SEQUENCE [LARGE SCALE GENOMIC DNA]</scope>
    <source>
        <strain evidence="5">TBRC 7912</strain>
    </source>
</reference>
<evidence type="ECO:0000256" key="2">
    <source>
        <dbReference type="SAM" id="SignalP"/>
    </source>
</evidence>
<feature type="domain" description="FAS1" evidence="3">
    <location>
        <begin position="98"/>
        <end position="227"/>
    </location>
</feature>